<dbReference type="Gene3D" id="3.30.565.10">
    <property type="entry name" value="Histidine kinase-like ATPase, C-terminal domain"/>
    <property type="match status" value="1"/>
</dbReference>
<dbReference type="Pfam" id="PF02518">
    <property type="entry name" value="HATPase_c"/>
    <property type="match status" value="1"/>
</dbReference>
<accession>A0ABT9ZEE8</accession>
<keyword evidence="10" id="KW-0472">Membrane</keyword>
<evidence type="ECO:0000256" key="9">
    <source>
        <dbReference type="ARBA" id="ARBA00023012"/>
    </source>
</evidence>
<evidence type="ECO:0000259" key="11">
    <source>
        <dbReference type="PROSITE" id="PS50109"/>
    </source>
</evidence>
<keyword evidence="9" id="KW-0902">Two-component regulatory system</keyword>
<dbReference type="InterPro" id="IPR004358">
    <property type="entry name" value="Sig_transdc_His_kin-like_C"/>
</dbReference>
<proteinExistence type="predicted"/>
<dbReference type="InterPro" id="IPR050351">
    <property type="entry name" value="BphY/WalK/GraS-like"/>
</dbReference>
<dbReference type="GO" id="GO:0016301">
    <property type="term" value="F:kinase activity"/>
    <property type="evidence" value="ECO:0007669"/>
    <property type="project" value="UniProtKB-KW"/>
</dbReference>
<evidence type="ECO:0000313" key="13">
    <source>
        <dbReference type="Proteomes" id="UP001234495"/>
    </source>
</evidence>
<comment type="catalytic activity">
    <reaction evidence="1">
        <text>ATP + protein L-histidine = ADP + protein N-phospho-L-histidine.</text>
        <dbReference type="EC" id="2.7.13.3"/>
    </reaction>
</comment>
<dbReference type="EC" id="2.7.13.3" evidence="3"/>
<evidence type="ECO:0000256" key="6">
    <source>
        <dbReference type="ARBA" id="ARBA00022741"/>
    </source>
</evidence>
<dbReference type="PRINTS" id="PR00344">
    <property type="entry name" value="BCTRLSENSOR"/>
</dbReference>
<dbReference type="InterPro" id="IPR005467">
    <property type="entry name" value="His_kinase_dom"/>
</dbReference>
<feature type="transmembrane region" description="Helical" evidence="10">
    <location>
        <begin position="123"/>
        <end position="144"/>
    </location>
</feature>
<evidence type="ECO:0000313" key="12">
    <source>
        <dbReference type="EMBL" id="MDQ0230400.1"/>
    </source>
</evidence>
<dbReference type="Pfam" id="PF00512">
    <property type="entry name" value="HisKA"/>
    <property type="match status" value="1"/>
</dbReference>
<name>A0ABT9ZEE8_9BACI</name>
<dbReference type="SUPFAM" id="SSF47384">
    <property type="entry name" value="Homodimeric domain of signal transducing histidine kinase"/>
    <property type="match status" value="1"/>
</dbReference>
<dbReference type="InterPro" id="IPR003594">
    <property type="entry name" value="HATPase_dom"/>
</dbReference>
<sequence length="449" mass="52358">MNYEIDSGYKDKNKDSLLELYQKHNENGVIKTSDLTTVQTTLKKQGNSLNIINNKGEIVQSIGVKKSEEISYKPLDLLQRNLEPGIYKTEVSLYHDPESKNTWIYLSPKKEAELSADTIIEKILFSIIIICCSVFVVTISLSIWNGYRYGQPLFIFTSWLERMGMKQYEEVLTEKERQKIFRKNGKVRIRYRLYLEVINAFYKMAERLSASEKEKIRLEKTREEWMTGISHDLRTPLSSIQGYGHLLRSGQYTWSEKELIDIGDTIVEKSDHMLRLVEDFTLAFRIKNNAFSLSLEKHEINDLVHEIVNKFRKDLTLQDYQFDFYPYKEPIFICADVKWFERMLNNIIFNSIKHNPARTRIIISITTNNDEQVVLKISDDGIGMDEQTVKNLFERYYRGINTEERSEGEGLGMNIAKGIADLHHAIIHVTSELNKGTTVEFIFPTIKKS</sequence>
<evidence type="ECO:0000256" key="1">
    <source>
        <dbReference type="ARBA" id="ARBA00000085"/>
    </source>
</evidence>
<dbReference type="InterPro" id="IPR003661">
    <property type="entry name" value="HisK_dim/P_dom"/>
</dbReference>
<evidence type="ECO:0000256" key="3">
    <source>
        <dbReference type="ARBA" id="ARBA00012438"/>
    </source>
</evidence>
<dbReference type="RefSeq" id="WP_307339634.1">
    <property type="nucleotide sequence ID" value="NZ_JAUSUD010000006.1"/>
</dbReference>
<dbReference type="CDD" id="cd00075">
    <property type="entry name" value="HATPase"/>
    <property type="match status" value="1"/>
</dbReference>
<dbReference type="CDD" id="cd00082">
    <property type="entry name" value="HisKA"/>
    <property type="match status" value="1"/>
</dbReference>
<evidence type="ECO:0000256" key="8">
    <source>
        <dbReference type="ARBA" id="ARBA00022840"/>
    </source>
</evidence>
<evidence type="ECO:0000256" key="5">
    <source>
        <dbReference type="ARBA" id="ARBA00022679"/>
    </source>
</evidence>
<keyword evidence="4" id="KW-0597">Phosphoprotein</keyword>
<comment type="caution">
    <text evidence="12">The sequence shown here is derived from an EMBL/GenBank/DDBJ whole genome shotgun (WGS) entry which is preliminary data.</text>
</comment>
<reference evidence="12 13" key="1">
    <citation type="submission" date="2023-07" db="EMBL/GenBank/DDBJ databases">
        <title>Genomic Encyclopedia of Type Strains, Phase IV (KMG-IV): sequencing the most valuable type-strain genomes for metagenomic binning, comparative biology and taxonomic classification.</title>
        <authorList>
            <person name="Goeker M."/>
        </authorList>
    </citation>
    <scope>NUCLEOTIDE SEQUENCE [LARGE SCALE GENOMIC DNA]</scope>
    <source>
        <strain evidence="12 13">DSM 29005</strain>
    </source>
</reference>
<gene>
    <name evidence="12" type="ORF">J2S19_001656</name>
</gene>
<keyword evidence="10" id="KW-1133">Transmembrane helix</keyword>
<protein>
    <recommendedName>
        <fullName evidence="3">histidine kinase</fullName>
        <ecNumber evidence="3">2.7.13.3</ecNumber>
    </recommendedName>
</protein>
<keyword evidence="5" id="KW-0808">Transferase</keyword>
<dbReference type="PROSITE" id="PS50109">
    <property type="entry name" value="HIS_KIN"/>
    <property type="match status" value="1"/>
</dbReference>
<dbReference type="InterPro" id="IPR036097">
    <property type="entry name" value="HisK_dim/P_sf"/>
</dbReference>
<feature type="domain" description="Histidine kinase" evidence="11">
    <location>
        <begin position="228"/>
        <end position="447"/>
    </location>
</feature>
<evidence type="ECO:0000256" key="4">
    <source>
        <dbReference type="ARBA" id="ARBA00022553"/>
    </source>
</evidence>
<organism evidence="12 13">
    <name type="scientific">Metabacillus malikii</name>
    <dbReference type="NCBI Taxonomy" id="1504265"/>
    <lineage>
        <taxon>Bacteria</taxon>
        <taxon>Bacillati</taxon>
        <taxon>Bacillota</taxon>
        <taxon>Bacilli</taxon>
        <taxon>Bacillales</taxon>
        <taxon>Bacillaceae</taxon>
        <taxon>Metabacillus</taxon>
    </lineage>
</organism>
<dbReference type="SMART" id="SM00387">
    <property type="entry name" value="HATPase_c"/>
    <property type="match status" value="1"/>
</dbReference>
<keyword evidence="13" id="KW-1185">Reference proteome</keyword>
<dbReference type="PANTHER" id="PTHR45453:SF1">
    <property type="entry name" value="PHOSPHATE REGULON SENSOR PROTEIN PHOR"/>
    <property type="match status" value="1"/>
</dbReference>
<dbReference type="PANTHER" id="PTHR45453">
    <property type="entry name" value="PHOSPHATE REGULON SENSOR PROTEIN PHOR"/>
    <property type="match status" value="1"/>
</dbReference>
<keyword evidence="8" id="KW-0067">ATP-binding</keyword>
<comment type="subcellular location">
    <subcellularLocation>
        <location evidence="2">Membrane</location>
    </subcellularLocation>
</comment>
<dbReference type="EMBL" id="JAUSUD010000006">
    <property type="protein sequence ID" value="MDQ0230400.1"/>
    <property type="molecule type" value="Genomic_DNA"/>
</dbReference>
<dbReference type="Gene3D" id="1.10.287.130">
    <property type="match status" value="1"/>
</dbReference>
<evidence type="ECO:0000256" key="7">
    <source>
        <dbReference type="ARBA" id="ARBA00022777"/>
    </source>
</evidence>
<evidence type="ECO:0000256" key="2">
    <source>
        <dbReference type="ARBA" id="ARBA00004370"/>
    </source>
</evidence>
<keyword evidence="7 12" id="KW-0418">Kinase</keyword>
<dbReference type="InterPro" id="IPR036890">
    <property type="entry name" value="HATPase_C_sf"/>
</dbReference>
<dbReference type="SUPFAM" id="SSF55874">
    <property type="entry name" value="ATPase domain of HSP90 chaperone/DNA topoisomerase II/histidine kinase"/>
    <property type="match status" value="1"/>
</dbReference>
<dbReference type="Proteomes" id="UP001234495">
    <property type="component" value="Unassembled WGS sequence"/>
</dbReference>
<evidence type="ECO:0000256" key="10">
    <source>
        <dbReference type="SAM" id="Phobius"/>
    </source>
</evidence>
<dbReference type="SMART" id="SM00388">
    <property type="entry name" value="HisKA"/>
    <property type="match status" value="1"/>
</dbReference>
<keyword evidence="6" id="KW-0547">Nucleotide-binding</keyword>
<keyword evidence="10" id="KW-0812">Transmembrane</keyword>